<accession>A0A3A3Z4D9</accession>
<keyword evidence="3" id="KW-1185">Reference proteome</keyword>
<evidence type="ECO:0000313" key="3">
    <source>
        <dbReference type="Proteomes" id="UP000265614"/>
    </source>
</evidence>
<dbReference type="Pfam" id="PF10745">
    <property type="entry name" value="DUF2530"/>
    <property type="match status" value="1"/>
</dbReference>
<proteinExistence type="predicted"/>
<name>A0A3A3Z4D9_9ACTN</name>
<evidence type="ECO:0000256" key="1">
    <source>
        <dbReference type="SAM" id="Phobius"/>
    </source>
</evidence>
<dbReference type="EMBL" id="QZEZ01000001">
    <property type="protein sequence ID" value="RJK97798.1"/>
    <property type="molecule type" value="Genomic_DNA"/>
</dbReference>
<sequence length="90" mass="9667">MTPPDRRPQPADLEPFEVDPVPVVAGGTLVWALAAVVLLVLRDRLAEAGYGLWPWTALAGTGLGLCGTAFLLRRRARLRAGLERPHDDGA</sequence>
<dbReference type="AlphaFoldDB" id="A0A3A3Z4D9"/>
<keyword evidence="1" id="KW-0472">Membrane</keyword>
<dbReference type="InterPro" id="IPR019681">
    <property type="entry name" value="DUF2530"/>
</dbReference>
<evidence type="ECO:0000313" key="2">
    <source>
        <dbReference type="EMBL" id="RJK97798.1"/>
    </source>
</evidence>
<gene>
    <name evidence="2" type="ORF">D5H78_02085</name>
</gene>
<keyword evidence="1" id="KW-1133">Transmembrane helix</keyword>
<keyword evidence="1" id="KW-0812">Transmembrane</keyword>
<protein>
    <submittedName>
        <fullName evidence="2">DUF2530 domain-containing protein</fullName>
    </submittedName>
</protein>
<organism evidence="2 3">
    <name type="scientific">Vallicoccus soli</name>
    <dbReference type="NCBI Taxonomy" id="2339232"/>
    <lineage>
        <taxon>Bacteria</taxon>
        <taxon>Bacillati</taxon>
        <taxon>Actinomycetota</taxon>
        <taxon>Actinomycetes</taxon>
        <taxon>Motilibacterales</taxon>
        <taxon>Vallicoccaceae</taxon>
        <taxon>Vallicoccus</taxon>
    </lineage>
</organism>
<comment type="caution">
    <text evidence="2">The sequence shown here is derived from an EMBL/GenBank/DDBJ whole genome shotgun (WGS) entry which is preliminary data.</text>
</comment>
<feature type="transmembrane region" description="Helical" evidence="1">
    <location>
        <begin position="21"/>
        <end position="41"/>
    </location>
</feature>
<reference evidence="2 3" key="1">
    <citation type="submission" date="2018-09" db="EMBL/GenBank/DDBJ databases">
        <title>YIM 75000 draft genome.</title>
        <authorList>
            <person name="Tang S."/>
            <person name="Feng Y."/>
        </authorList>
    </citation>
    <scope>NUCLEOTIDE SEQUENCE [LARGE SCALE GENOMIC DNA]</scope>
    <source>
        <strain evidence="2 3">YIM 75000</strain>
    </source>
</reference>
<feature type="transmembrane region" description="Helical" evidence="1">
    <location>
        <begin position="53"/>
        <end position="72"/>
    </location>
</feature>
<dbReference type="Proteomes" id="UP000265614">
    <property type="component" value="Unassembled WGS sequence"/>
</dbReference>
<dbReference type="RefSeq" id="WP_119948724.1">
    <property type="nucleotide sequence ID" value="NZ_QZEZ01000001.1"/>
</dbReference>